<gene>
    <name evidence="2" type="ORF">AX774_g4450</name>
</gene>
<feature type="transmembrane region" description="Helical" evidence="1">
    <location>
        <begin position="91"/>
        <end position="112"/>
    </location>
</feature>
<name>A0A1R1PM95_ZANCU</name>
<keyword evidence="1" id="KW-1133">Transmembrane helix</keyword>
<organism evidence="2 3">
    <name type="scientific">Zancudomyces culisetae</name>
    <name type="common">Gut fungus</name>
    <name type="synonym">Smittium culisetae</name>
    <dbReference type="NCBI Taxonomy" id="1213189"/>
    <lineage>
        <taxon>Eukaryota</taxon>
        <taxon>Fungi</taxon>
        <taxon>Fungi incertae sedis</taxon>
        <taxon>Zoopagomycota</taxon>
        <taxon>Kickxellomycotina</taxon>
        <taxon>Harpellomycetes</taxon>
        <taxon>Harpellales</taxon>
        <taxon>Legeriomycetaceae</taxon>
        <taxon>Zancudomyces</taxon>
    </lineage>
</organism>
<protein>
    <submittedName>
        <fullName evidence="2">Uncharacterized protein</fullName>
    </submittedName>
</protein>
<evidence type="ECO:0000256" key="1">
    <source>
        <dbReference type="SAM" id="Phobius"/>
    </source>
</evidence>
<dbReference type="Proteomes" id="UP000188320">
    <property type="component" value="Unassembled WGS sequence"/>
</dbReference>
<sequence>MIRQHGRQRLRWSKLSRSSMVLINSIACSTNWSCRISSPVLIGFIVLLNTIAFSATIPTTATSGSSGNSRGGPSNVSSLFLGSLMYSTNRLIFFVRGSLLLLSVSLSTVSFCTSSDCRRNISPGTQLFRIFCGPDFLPRFQPSNANTTAHTTACWPTPVVSAIVQHAHSSYESPVPIVVTPASGLHPWPPLVALLRIAPTVHYCFPQPYFPVFPDNPSTPPPPILARS</sequence>
<dbReference type="AlphaFoldDB" id="A0A1R1PM95"/>
<evidence type="ECO:0000313" key="3">
    <source>
        <dbReference type="Proteomes" id="UP000188320"/>
    </source>
</evidence>
<dbReference type="EMBL" id="LSSK01000742">
    <property type="protein sequence ID" value="OMH82091.1"/>
    <property type="molecule type" value="Genomic_DNA"/>
</dbReference>
<keyword evidence="1" id="KW-0472">Membrane</keyword>
<keyword evidence="3" id="KW-1185">Reference proteome</keyword>
<keyword evidence="1" id="KW-0812">Transmembrane</keyword>
<evidence type="ECO:0000313" key="2">
    <source>
        <dbReference type="EMBL" id="OMH82091.1"/>
    </source>
</evidence>
<accession>A0A1R1PM95</accession>
<reference evidence="3" key="1">
    <citation type="submission" date="2017-01" db="EMBL/GenBank/DDBJ databases">
        <authorList>
            <person name="Wang Y."/>
            <person name="White M."/>
            <person name="Kvist S."/>
            <person name="Moncalvo J.-M."/>
        </authorList>
    </citation>
    <scope>NUCLEOTIDE SEQUENCE [LARGE SCALE GENOMIC DNA]</scope>
    <source>
        <strain evidence="3">COL-18-3</strain>
    </source>
</reference>
<comment type="caution">
    <text evidence="2">The sequence shown here is derived from an EMBL/GenBank/DDBJ whole genome shotgun (WGS) entry which is preliminary data.</text>
</comment>
<proteinExistence type="predicted"/>